<name>D7TSM5_VITVI</name>
<dbReference type="PaxDb" id="29760-VIT_14s0006g00790.t01"/>
<reference evidence="2" key="1">
    <citation type="journal article" date="2007" name="Nature">
        <title>The grapevine genome sequence suggests ancestral hexaploidization in major angiosperm phyla.</title>
        <authorList>
            <consortium name="The French-Italian Public Consortium for Grapevine Genome Characterization."/>
            <person name="Jaillon O."/>
            <person name="Aury J.-M."/>
            <person name="Noel B."/>
            <person name="Policriti A."/>
            <person name="Clepet C."/>
            <person name="Casagrande A."/>
            <person name="Choisne N."/>
            <person name="Aubourg S."/>
            <person name="Vitulo N."/>
            <person name="Jubin C."/>
            <person name="Vezzi A."/>
            <person name="Legeai F."/>
            <person name="Hugueney P."/>
            <person name="Dasilva C."/>
            <person name="Horner D."/>
            <person name="Mica E."/>
            <person name="Jublot D."/>
            <person name="Poulain J."/>
            <person name="Bruyere C."/>
            <person name="Billault A."/>
            <person name="Segurens B."/>
            <person name="Gouyvenoux M."/>
            <person name="Ugarte E."/>
            <person name="Cattonaro F."/>
            <person name="Anthouard V."/>
            <person name="Vico V."/>
            <person name="Del Fabbro C."/>
            <person name="Alaux M."/>
            <person name="Di Gaspero G."/>
            <person name="Dumas V."/>
            <person name="Felice N."/>
            <person name="Paillard S."/>
            <person name="Juman I."/>
            <person name="Moroldo M."/>
            <person name="Scalabrin S."/>
            <person name="Canaguier A."/>
            <person name="Le Clainche I."/>
            <person name="Malacrida G."/>
            <person name="Durand E."/>
            <person name="Pesole G."/>
            <person name="Laucou V."/>
            <person name="Chatelet P."/>
            <person name="Merdinoglu D."/>
            <person name="Delledonne M."/>
            <person name="Pezzotti M."/>
            <person name="Lecharny A."/>
            <person name="Scarpelli C."/>
            <person name="Artiguenave F."/>
            <person name="Pe M.E."/>
            <person name="Valle G."/>
            <person name="Morgante M."/>
            <person name="Caboche M."/>
            <person name="Adam-Blondon A.-F."/>
            <person name="Weissenbach J."/>
            <person name="Quetier F."/>
            <person name="Wincker P."/>
        </authorList>
    </citation>
    <scope>NUCLEOTIDE SEQUENCE [LARGE SCALE GENOMIC DNA]</scope>
    <source>
        <strain evidence="2">cv. Pinot noir / PN40024</strain>
    </source>
</reference>
<keyword evidence="2" id="KW-1185">Reference proteome</keyword>
<proteinExistence type="predicted"/>
<evidence type="ECO:0000313" key="1">
    <source>
        <dbReference type="EMBL" id="CBI33497.3"/>
    </source>
</evidence>
<dbReference type="Proteomes" id="UP000009183">
    <property type="component" value="Chromosome 14"/>
</dbReference>
<dbReference type="EMBL" id="FN596245">
    <property type="protein sequence ID" value="CBI33497.3"/>
    <property type="molecule type" value="Genomic_DNA"/>
</dbReference>
<accession>D7TSM5</accession>
<dbReference type="AlphaFoldDB" id="D7TSM5"/>
<gene>
    <name evidence="1" type="ordered locus">VIT_14s0006g00790</name>
</gene>
<organism evidence="1 2">
    <name type="scientific">Vitis vinifera</name>
    <name type="common">Grape</name>
    <dbReference type="NCBI Taxonomy" id="29760"/>
    <lineage>
        <taxon>Eukaryota</taxon>
        <taxon>Viridiplantae</taxon>
        <taxon>Streptophyta</taxon>
        <taxon>Embryophyta</taxon>
        <taxon>Tracheophyta</taxon>
        <taxon>Spermatophyta</taxon>
        <taxon>Magnoliopsida</taxon>
        <taxon>eudicotyledons</taxon>
        <taxon>Gunneridae</taxon>
        <taxon>Pentapetalae</taxon>
        <taxon>rosids</taxon>
        <taxon>Vitales</taxon>
        <taxon>Vitaceae</taxon>
        <taxon>Viteae</taxon>
        <taxon>Vitis</taxon>
    </lineage>
</organism>
<evidence type="ECO:0000313" key="2">
    <source>
        <dbReference type="Proteomes" id="UP000009183"/>
    </source>
</evidence>
<sequence length="26" mass="3349">MSYRVLKKKNAHQIIQEKGNFYYYYY</sequence>
<dbReference type="HOGENOM" id="CLU_3417726_0_0_1"/>
<dbReference type="InParanoid" id="D7TSM5"/>
<protein>
    <submittedName>
        <fullName evidence="1">Uncharacterized protein</fullName>
    </submittedName>
</protein>